<gene>
    <name evidence="1" type="ORF">IFM89_038953</name>
</gene>
<dbReference type="PANTHER" id="PTHR12645:SF0">
    <property type="entry name" value="FAD-LINKED SULFHYDRYL OXIDASE ALR"/>
    <property type="match status" value="1"/>
</dbReference>
<dbReference type="PANTHER" id="PTHR12645">
    <property type="entry name" value="ALR/ERV"/>
    <property type="match status" value="1"/>
</dbReference>
<keyword evidence="2" id="KW-1185">Reference proteome</keyword>
<dbReference type="InterPro" id="IPR036774">
    <property type="entry name" value="ERV/ALR_sulphydryl_oxid_sf"/>
</dbReference>
<protein>
    <submittedName>
        <fullName evidence="1">Uncharacterized protein</fullName>
    </submittedName>
</protein>
<dbReference type="EMBL" id="JADFTS010000001">
    <property type="protein sequence ID" value="KAF9626735.1"/>
    <property type="molecule type" value="Genomic_DNA"/>
</dbReference>
<proteinExistence type="predicted"/>
<dbReference type="GO" id="GO:0050660">
    <property type="term" value="F:flavin adenine dinucleotide binding"/>
    <property type="evidence" value="ECO:0007669"/>
    <property type="project" value="TreeGrafter"/>
</dbReference>
<dbReference type="GO" id="GO:0005739">
    <property type="term" value="C:mitochondrion"/>
    <property type="evidence" value="ECO:0007669"/>
    <property type="project" value="TreeGrafter"/>
</dbReference>
<accession>A0A835IX13</accession>
<comment type="caution">
    <text evidence="1">The sequence shown here is derived from an EMBL/GenBank/DDBJ whole genome shotgun (WGS) entry which is preliminary data.</text>
</comment>
<dbReference type="AlphaFoldDB" id="A0A835IX13"/>
<dbReference type="OrthoDB" id="17199at2759"/>
<dbReference type="InterPro" id="IPR039799">
    <property type="entry name" value="ALR/ERV"/>
</dbReference>
<evidence type="ECO:0000313" key="1">
    <source>
        <dbReference type="EMBL" id="KAF9626735.1"/>
    </source>
</evidence>
<dbReference type="SUPFAM" id="SSF69000">
    <property type="entry name" value="FAD-dependent thiol oxidase"/>
    <property type="match status" value="1"/>
</dbReference>
<dbReference type="GO" id="GO:0016971">
    <property type="term" value="F:flavin-dependent sulfhydryl oxidase activity"/>
    <property type="evidence" value="ECO:0007669"/>
    <property type="project" value="InterPro"/>
</dbReference>
<dbReference type="Proteomes" id="UP000631114">
    <property type="component" value="Unassembled WGS sequence"/>
</dbReference>
<name>A0A835IX13_9MAGN</name>
<sequence>MNPIQLIVKTYQNLVQCIQTHVSHLLADSHPPSSSSDSLSNHHRLLFSFYSSPSSTTSSGDQSLIELPQEKNLFKFAKPVSKEELGRATWTFLHTLTALCKLVFPCQPCQRVDARWGKFECRERACDLEESSIEYRNR</sequence>
<evidence type="ECO:0000313" key="2">
    <source>
        <dbReference type="Proteomes" id="UP000631114"/>
    </source>
</evidence>
<reference evidence="1 2" key="1">
    <citation type="submission" date="2020-10" db="EMBL/GenBank/DDBJ databases">
        <title>The Coptis chinensis genome and diversification of protoberbering-type alkaloids.</title>
        <authorList>
            <person name="Wang B."/>
            <person name="Shu S."/>
            <person name="Song C."/>
            <person name="Liu Y."/>
        </authorList>
    </citation>
    <scope>NUCLEOTIDE SEQUENCE [LARGE SCALE GENOMIC DNA]</scope>
    <source>
        <strain evidence="1">HL-2020</strain>
        <tissue evidence="1">Leaf</tissue>
    </source>
</reference>
<organism evidence="1 2">
    <name type="scientific">Coptis chinensis</name>
    <dbReference type="NCBI Taxonomy" id="261450"/>
    <lineage>
        <taxon>Eukaryota</taxon>
        <taxon>Viridiplantae</taxon>
        <taxon>Streptophyta</taxon>
        <taxon>Embryophyta</taxon>
        <taxon>Tracheophyta</taxon>
        <taxon>Spermatophyta</taxon>
        <taxon>Magnoliopsida</taxon>
        <taxon>Ranunculales</taxon>
        <taxon>Ranunculaceae</taxon>
        <taxon>Coptidoideae</taxon>
        <taxon>Coptis</taxon>
    </lineage>
</organism>